<proteinExistence type="predicted"/>
<sequence length="104" mass="12385">MVKPQHTKGYKHQNITEFKCNKYNTTPDQEIAFKTQKNNLCDKCKEIIEWKIKYGKYKPLSVSRRCNQCQEKTIHKAYCRICEKCAEQMKKCAKCETLNNCRID</sequence>
<evidence type="ECO:0000313" key="1">
    <source>
        <dbReference type="EMBL" id="NDJ93830.1"/>
    </source>
</evidence>
<dbReference type="Pfam" id="PF10217">
    <property type="entry name" value="DUF2039"/>
    <property type="match status" value="1"/>
</dbReference>
<dbReference type="PANTHER" id="PTHR22876">
    <property type="entry name" value="ZGC:101016"/>
    <property type="match status" value="1"/>
</dbReference>
<reference evidence="1" key="1">
    <citation type="submission" date="2018-11" db="EMBL/GenBank/DDBJ databases">
        <title>Henneguya salminicola genome and transcriptome.</title>
        <authorList>
            <person name="Yahalomi D."/>
            <person name="Atkinson S.D."/>
            <person name="Neuhof M."/>
            <person name="Chang E.S."/>
            <person name="Philippe H."/>
            <person name="Cartwright P."/>
            <person name="Bartholomew J.L."/>
            <person name="Huchon D."/>
        </authorList>
    </citation>
    <scope>NUCLEOTIDE SEQUENCE</scope>
    <source>
        <strain evidence="1">Hz1</strain>
        <tissue evidence="1">Whole</tissue>
    </source>
</reference>
<dbReference type="AlphaFoldDB" id="A0A6G3MII2"/>
<name>A0A6G3MII2_HENSL</name>
<dbReference type="EMBL" id="GHBP01005228">
    <property type="protein sequence ID" value="NDJ93830.1"/>
    <property type="molecule type" value="Transcribed_RNA"/>
</dbReference>
<dbReference type="InterPro" id="IPR019351">
    <property type="entry name" value="DUF2039"/>
</dbReference>
<dbReference type="PANTHER" id="PTHR22876:SF5">
    <property type="entry name" value="CHROMOSOME 9 OPEN READING FRAME 85"/>
    <property type="match status" value="1"/>
</dbReference>
<accession>A0A6G3MII2</accession>
<protein>
    <submittedName>
        <fullName evidence="1">Uncharacterized protein C9orf85 (Trinotate prediction)</fullName>
    </submittedName>
</protein>
<organism evidence="1">
    <name type="scientific">Henneguya salminicola</name>
    <name type="common">Myxosporean</name>
    <dbReference type="NCBI Taxonomy" id="69463"/>
    <lineage>
        <taxon>Eukaryota</taxon>
        <taxon>Metazoa</taxon>
        <taxon>Cnidaria</taxon>
        <taxon>Myxozoa</taxon>
        <taxon>Myxosporea</taxon>
        <taxon>Bivalvulida</taxon>
        <taxon>Platysporina</taxon>
        <taxon>Myxobolidae</taxon>
        <taxon>Henneguya</taxon>
    </lineage>
</organism>